<dbReference type="InterPro" id="IPR007627">
    <property type="entry name" value="RNA_pol_sigma70_r2"/>
</dbReference>
<name>A0A1H6SUP6_9LACT</name>
<feature type="domain" description="RNA polymerase sigma-70 region 2" evidence="1">
    <location>
        <begin position="43"/>
        <end position="110"/>
    </location>
</feature>
<evidence type="ECO:0000313" key="2">
    <source>
        <dbReference type="EMBL" id="SEI67675.1"/>
    </source>
</evidence>
<dbReference type="STRING" id="1130080.SAMN04488113_11015"/>
<evidence type="ECO:0000259" key="1">
    <source>
        <dbReference type="Pfam" id="PF04542"/>
    </source>
</evidence>
<dbReference type="GO" id="GO:0003700">
    <property type="term" value="F:DNA-binding transcription factor activity"/>
    <property type="evidence" value="ECO:0007669"/>
    <property type="project" value="InterPro"/>
</dbReference>
<sequence>MKDNQENEKMIQKKVFKDISDPVIDEFIQLFQSGDRTVFPEIIERSERLLKKAVYRRFIKGYEQDDLYQEACLILVESIKKFNPSKGMSFNQFFSLSLDNHFKGLIRRNNALKRKSFKESLSLEGTLEEKGYQLMAETGSIQPEDQPIVNETMEEYIRYLSDFEKEVCLYCYLGYPFDMIADKLRCTKKQVMNAKHRCTDKYRQHFL</sequence>
<dbReference type="AlphaFoldDB" id="A0A1H6SUP6"/>
<dbReference type="NCBIfam" id="TIGR02937">
    <property type="entry name" value="sigma70-ECF"/>
    <property type="match status" value="1"/>
</dbReference>
<dbReference type="RefSeq" id="WP_091633826.1">
    <property type="nucleotide sequence ID" value="NZ_FNYW01000010.1"/>
</dbReference>
<proteinExistence type="predicted"/>
<dbReference type="Pfam" id="PF04542">
    <property type="entry name" value="Sigma70_r2"/>
    <property type="match status" value="1"/>
</dbReference>
<keyword evidence="3" id="KW-1185">Reference proteome</keyword>
<dbReference type="Proteomes" id="UP000198564">
    <property type="component" value="Unassembled WGS sequence"/>
</dbReference>
<protein>
    <submittedName>
        <fullName evidence="2">Sigma-70 region 2</fullName>
    </submittedName>
</protein>
<dbReference type="SUPFAM" id="SSF88946">
    <property type="entry name" value="Sigma2 domain of RNA polymerase sigma factors"/>
    <property type="match status" value="1"/>
</dbReference>
<reference evidence="3" key="1">
    <citation type="submission" date="2016-10" db="EMBL/GenBank/DDBJ databases">
        <authorList>
            <person name="Varghese N."/>
            <person name="Submissions S."/>
        </authorList>
    </citation>
    <scope>NUCLEOTIDE SEQUENCE [LARGE SCALE GENOMIC DNA]</scope>
    <source>
        <strain evidence="3">DSM 25751</strain>
    </source>
</reference>
<gene>
    <name evidence="2" type="ORF">SAMN04488113_11015</name>
</gene>
<dbReference type="InterPro" id="IPR013325">
    <property type="entry name" value="RNA_pol_sigma_r2"/>
</dbReference>
<dbReference type="OrthoDB" id="1767844at2"/>
<dbReference type="GO" id="GO:0006352">
    <property type="term" value="P:DNA-templated transcription initiation"/>
    <property type="evidence" value="ECO:0007669"/>
    <property type="project" value="InterPro"/>
</dbReference>
<dbReference type="EMBL" id="FNYW01000010">
    <property type="protein sequence ID" value="SEI67675.1"/>
    <property type="molecule type" value="Genomic_DNA"/>
</dbReference>
<accession>A0A1H6SUP6</accession>
<organism evidence="2 3">
    <name type="scientific">Alkalibacterium gilvum</name>
    <dbReference type="NCBI Taxonomy" id="1130080"/>
    <lineage>
        <taxon>Bacteria</taxon>
        <taxon>Bacillati</taxon>
        <taxon>Bacillota</taxon>
        <taxon>Bacilli</taxon>
        <taxon>Lactobacillales</taxon>
        <taxon>Carnobacteriaceae</taxon>
        <taxon>Alkalibacterium</taxon>
    </lineage>
</organism>
<evidence type="ECO:0000313" key="3">
    <source>
        <dbReference type="Proteomes" id="UP000198564"/>
    </source>
</evidence>
<dbReference type="Gene3D" id="1.10.1740.10">
    <property type="match status" value="1"/>
</dbReference>
<dbReference type="InterPro" id="IPR014284">
    <property type="entry name" value="RNA_pol_sigma-70_dom"/>
</dbReference>